<dbReference type="SUPFAM" id="SSF90112">
    <property type="entry name" value="Neurotransmitter-gated ion-channel transmembrane pore"/>
    <property type="match status" value="1"/>
</dbReference>
<evidence type="ECO:0000256" key="9">
    <source>
        <dbReference type="ARBA" id="ARBA00023157"/>
    </source>
</evidence>
<feature type="transmembrane region" description="Helical" evidence="18">
    <location>
        <begin position="279"/>
        <end position="300"/>
    </location>
</feature>
<reference evidence="21 22" key="1">
    <citation type="journal article" date="2017" name="Nat. Ecol. Evol.">
        <title>Scallop genome provides insights into evolution of bilaterian karyotype and development.</title>
        <authorList>
            <person name="Wang S."/>
            <person name="Zhang J."/>
            <person name="Jiao W."/>
            <person name="Li J."/>
            <person name="Xun X."/>
            <person name="Sun Y."/>
            <person name="Guo X."/>
            <person name="Huan P."/>
            <person name="Dong B."/>
            <person name="Zhang L."/>
            <person name="Hu X."/>
            <person name="Sun X."/>
            <person name="Wang J."/>
            <person name="Zhao C."/>
            <person name="Wang Y."/>
            <person name="Wang D."/>
            <person name="Huang X."/>
            <person name="Wang R."/>
            <person name="Lv J."/>
            <person name="Li Y."/>
            <person name="Zhang Z."/>
            <person name="Liu B."/>
            <person name="Lu W."/>
            <person name="Hui Y."/>
            <person name="Liang J."/>
            <person name="Zhou Z."/>
            <person name="Hou R."/>
            <person name="Li X."/>
            <person name="Liu Y."/>
            <person name="Li H."/>
            <person name="Ning X."/>
            <person name="Lin Y."/>
            <person name="Zhao L."/>
            <person name="Xing Q."/>
            <person name="Dou J."/>
            <person name="Li Y."/>
            <person name="Mao J."/>
            <person name="Guo H."/>
            <person name="Dou H."/>
            <person name="Li T."/>
            <person name="Mu C."/>
            <person name="Jiang W."/>
            <person name="Fu Q."/>
            <person name="Fu X."/>
            <person name="Miao Y."/>
            <person name="Liu J."/>
            <person name="Yu Q."/>
            <person name="Li R."/>
            <person name="Liao H."/>
            <person name="Li X."/>
            <person name="Kong Y."/>
            <person name="Jiang Z."/>
            <person name="Chourrout D."/>
            <person name="Li R."/>
            <person name="Bao Z."/>
        </authorList>
    </citation>
    <scope>NUCLEOTIDE SEQUENCE [LARGE SCALE GENOMIC DNA]</scope>
    <source>
        <strain evidence="21 22">PY_sf001</strain>
    </source>
</reference>
<dbReference type="GO" id="GO:0034707">
    <property type="term" value="C:chloride channel complex"/>
    <property type="evidence" value="ECO:0007669"/>
    <property type="project" value="UniProtKB-KW"/>
</dbReference>
<dbReference type="InterPro" id="IPR006028">
    <property type="entry name" value="GABAA/Glycine_rcpt"/>
</dbReference>
<dbReference type="PRINTS" id="PR00253">
    <property type="entry name" value="GABAARECEPTR"/>
</dbReference>
<keyword evidence="6" id="KW-0770">Synapse</keyword>
<dbReference type="CDD" id="cd19007">
    <property type="entry name" value="LGIC_ECD_GABAR_GRD-like"/>
    <property type="match status" value="1"/>
</dbReference>
<dbReference type="PRINTS" id="PR01079">
    <property type="entry name" value="GABAARALPHA"/>
</dbReference>
<keyword evidence="5 18" id="KW-1133">Transmembrane helix</keyword>
<dbReference type="PRINTS" id="PR00252">
    <property type="entry name" value="NRIONCHANNEL"/>
</dbReference>
<dbReference type="FunFam" id="2.70.170.10:FF:000003">
    <property type="entry name" value="Putative gamma-aminobutyric acid receptor subunit gamma-2"/>
    <property type="match status" value="1"/>
</dbReference>
<keyword evidence="2" id="KW-1003">Cell membrane</keyword>
<evidence type="ECO:0000256" key="7">
    <source>
        <dbReference type="ARBA" id="ARBA00023065"/>
    </source>
</evidence>
<keyword evidence="15" id="KW-1071">Ligand-gated ion channel</keyword>
<evidence type="ECO:0000256" key="2">
    <source>
        <dbReference type="ARBA" id="ARBA00022475"/>
    </source>
</evidence>
<keyword evidence="13" id="KW-0868">Chloride</keyword>
<evidence type="ECO:0000256" key="16">
    <source>
        <dbReference type="ARBA" id="ARBA00023303"/>
    </source>
</evidence>
<evidence type="ECO:0000256" key="14">
    <source>
        <dbReference type="ARBA" id="ARBA00023257"/>
    </source>
</evidence>
<accession>A0A210PXX3</accession>
<keyword evidence="3 18" id="KW-0812">Transmembrane</keyword>
<evidence type="ECO:0000313" key="21">
    <source>
        <dbReference type="EMBL" id="OWF41299.1"/>
    </source>
</evidence>
<dbReference type="GO" id="GO:0005230">
    <property type="term" value="F:extracellular ligand-gated monoatomic ion channel activity"/>
    <property type="evidence" value="ECO:0007669"/>
    <property type="project" value="InterPro"/>
</dbReference>
<feature type="transmembrane region" description="Helical" evidence="18">
    <location>
        <begin position="341"/>
        <end position="360"/>
    </location>
</feature>
<dbReference type="Gene3D" id="2.70.170.10">
    <property type="entry name" value="Neurotransmitter-gated ion-channel ligand-binding domain"/>
    <property type="match status" value="1"/>
</dbReference>
<comment type="caution">
    <text evidence="21">The sequence shown here is derived from an EMBL/GenBank/DDBJ whole genome shotgun (WGS) entry which is preliminary data.</text>
</comment>
<keyword evidence="4" id="KW-0732">Signal</keyword>
<dbReference type="GO" id="GO:0045211">
    <property type="term" value="C:postsynaptic membrane"/>
    <property type="evidence" value="ECO:0007669"/>
    <property type="project" value="UniProtKB-SubCell"/>
</dbReference>
<evidence type="ECO:0000256" key="11">
    <source>
        <dbReference type="ARBA" id="ARBA00023173"/>
    </source>
</evidence>
<evidence type="ECO:0000256" key="8">
    <source>
        <dbReference type="ARBA" id="ARBA00023136"/>
    </source>
</evidence>
<dbReference type="Gene3D" id="1.20.58.390">
    <property type="entry name" value="Neurotransmitter-gated ion-channel transmembrane domain"/>
    <property type="match status" value="1"/>
</dbReference>
<evidence type="ECO:0000256" key="13">
    <source>
        <dbReference type="ARBA" id="ARBA00023214"/>
    </source>
</evidence>
<dbReference type="CDD" id="cd19049">
    <property type="entry name" value="LGIC_TM_anion"/>
    <property type="match status" value="1"/>
</dbReference>
<evidence type="ECO:0000313" key="22">
    <source>
        <dbReference type="Proteomes" id="UP000242188"/>
    </source>
</evidence>
<keyword evidence="14" id="KW-0628">Postsynaptic cell membrane</keyword>
<keyword evidence="10 21" id="KW-0675">Receptor</keyword>
<dbReference type="InterPro" id="IPR006029">
    <property type="entry name" value="Neurotrans-gated_channel_TM"/>
</dbReference>
<dbReference type="STRING" id="6573.A0A210PXX3"/>
<evidence type="ECO:0000256" key="15">
    <source>
        <dbReference type="ARBA" id="ARBA00023286"/>
    </source>
</evidence>
<dbReference type="PROSITE" id="PS00236">
    <property type="entry name" value="NEUROTR_ION_CHANNEL"/>
    <property type="match status" value="1"/>
</dbReference>
<keyword evidence="9" id="KW-1015">Disulfide bond</keyword>
<dbReference type="InterPro" id="IPR018000">
    <property type="entry name" value="Neurotransmitter_ion_chnl_CS"/>
</dbReference>
<name>A0A210PXX3_MIZYE</name>
<dbReference type="InterPro" id="IPR038050">
    <property type="entry name" value="Neuro_actylchol_rec"/>
</dbReference>
<dbReference type="InterPro" id="IPR001390">
    <property type="entry name" value="GABAAa_rcpt"/>
</dbReference>
<evidence type="ECO:0000256" key="1">
    <source>
        <dbReference type="ARBA" id="ARBA00022448"/>
    </source>
</evidence>
<evidence type="ECO:0000256" key="18">
    <source>
        <dbReference type="RuleBase" id="RU000687"/>
    </source>
</evidence>
<protein>
    <submittedName>
        <fullName evidence="21">Gamma-aminobutyric acid receptor subunit alpha-6</fullName>
    </submittedName>
</protein>
<feature type="domain" description="Neurotransmitter-gated ion-channel transmembrane" evidence="20">
    <location>
        <begin position="284"/>
        <end position="407"/>
    </location>
</feature>
<feature type="transmembrane region" description="Helical" evidence="18">
    <location>
        <begin position="450"/>
        <end position="467"/>
    </location>
</feature>
<dbReference type="SUPFAM" id="SSF63712">
    <property type="entry name" value="Nicotinic receptor ligand binding domain-like"/>
    <property type="match status" value="1"/>
</dbReference>
<keyword evidence="7 18" id="KW-0406">Ion transport</keyword>
<dbReference type="EMBL" id="NEDP02005411">
    <property type="protein sequence ID" value="OWF41299.1"/>
    <property type="molecule type" value="Genomic_DNA"/>
</dbReference>
<organism evidence="21 22">
    <name type="scientific">Mizuhopecten yessoensis</name>
    <name type="common">Japanese scallop</name>
    <name type="synonym">Patinopecten yessoensis</name>
    <dbReference type="NCBI Taxonomy" id="6573"/>
    <lineage>
        <taxon>Eukaryota</taxon>
        <taxon>Metazoa</taxon>
        <taxon>Spiralia</taxon>
        <taxon>Lophotrochozoa</taxon>
        <taxon>Mollusca</taxon>
        <taxon>Bivalvia</taxon>
        <taxon>Autobranchia</taxon>
        <taxon>Pteriomorphia</taxon>
        <taxon>Pectinida</taxon>
        <taxon>Pectinoidea</taxon>
        <taxon>Pectinidae</taxon>
        <taxon>Mizuhopecten</taxon>
    </lineage>
</organism>
<evidence type="ECO:0000259" key="20">
    <source>
        <dbReference type="Pfam" id="PF02932"/>
    </source>
</evidence>
<dbReference type="NCBIfam" id="TIGR00860">
    <property type="entry name" value="LIC"/>
    <property type="match status" value="1"/>
</dbReference>
<dbReference type="Pfam" id="PF02932">
    <property type="entry name" value="Neur_chan_memb"/>
    <property type="match status" value="1"/>
</dbReference>
<comment type="caution">
    <text evidence="18">Lacks conserved residue(s) required for the propagation of feature annotation.</text>
</comment>
<comment type="similarity">
    <text evidence="18">Belongs to the ligand-gated ion channel (TC 1.A.9) family.</text>
</comment>
<evidence type="ECO:0000256" key="4">
    <source>
        <dbReference type="ARBA" id="ARBA00022729"/>
    </source>
</evidence>
<keyword evidence="12" id="KW-0325">Glycoprotein</keyword>
<gene>
    <name evidence="21" type="ORF">KP79_PYT13136</name>
</gene>
<dbReference type="OrthoDB" id="203862at2759"/>
<evidence type="ECO:0000256" key="3">
    <source>
        <dbReference type="ARBA" id="ARBA00022692"/>
    </source>
</evidence>
<keyword evidence="22" id="KW-1185">Reference proteome</keyword>
<keyword evidence="1 18" id="KW-0813">Transport</keyword>
<dbReference type="GO" id="GO:0004890">
    <property type="term" value="F:GABA-A receptor activity"/>
    <property type="evidence" value="ECO:0007669"/>
    <property type="project" value="InterPro"/>
</dbReference>
<evidence type="ECO:0000256" key="5">
    <source>
        <dbReference type="ARBA" id="ARBA00022989"/>
    </source>
</evidence>
<comment type="subcellular location">
    <subcellularLocation>
        <location evidence="17">Postsynaptic cell membrane</location>
        <topology evidence="17">Multi-pass membrane protein</topology>
    </subcellularLocation>
</comment>
<dbReference type="InterPro" id="IPR006201">
    <property type="entry name" value="Neur_channel"/>
</dbReference>
<dbReference type="InterPro" id="IPR036734">
    <property type="entry name" value="Neur_chan_lig-bd_sf"/>
</dbReference>
<dbReference type="PANTHER" id="PTHR18945">
    <property type="entry name" value="NEUROTRANSMITTER GATED ION CHANNEL"/>
    <property type="match status" value="1"/>
</dbReference>
<feature type="domain" description="Neurotransmitter-gated ion-channel ligand-binding" evidence="19">
    <location>
        <begin position="71"/>
        <end position="275"/>
    </location>
</feature>
<dbReference type="GO" id="GO:0005254">
    <property type="term" value="F:chloride channel activity"/>
    <property type="evidence" value="ECO:0007669"/>
    <property type="project" value="UniProtKB-KW"/>
</dbReference>
<evidence type="ECO:0000256" key="6">
    <source>
        <dbReference type="ARBA" id="ARBA00023018"/>
    </source>
</evidence>
<sequence>MHWRARPPPIVWYISRSDLRLCHQYQRYMCGHRQIFKIMKIFHLHIISVLRCVFMIETVDNAAIGTDNISAVLDDLLVDYDKKLRPGFGGDPLEVQIDILLRSMGPISERDMVYTMDIYFRQRWMDERLATNTSIENISVSIKLLEKIWYPDTVFFNGRKSSLHLIPTPNRFIRIGNNGSMYLSQRLTVRAICQMKLQNYPLDFQICPLHIGSFAYSTKDVIYVWRYGAAASVELAADMTLSQFDLTNHSASYSTTFRKGMELSMLSVHFGLKRHSGYFLIHVVVPCILLVILSWVSFWINREATADRIALGTTTVLTMTFLALENRNDLPRVSYATALDVYVAMCFLFVLSTIVQFAVVHHFTKRGHGDLDHSGQKQEPNKVFQRKPAIGRVRFRRQNGTSTTSSRIFVSRAGDSRFGVWLSSLRFRRQARKSTPEPNSVSKVDKISRLMFPVVFIILNLAYWVVFLP</sequence>
<keyword evidence="16 18" id="KW-0407">Ion channel</keyword>
<evidence type="ECO:0000256" key="12">
    <source>
        <dbReference type="ARBA" id="ARBA00023180"/>
    </source>
</evidence>
<dbReference type="InterPro" id="IPR036719">
    <property type="entry name" value="Neuro-gated_channel_TM_sf"/>
</dbReference>
<evidence type="ECO:0000259" key="19">
    <source>
        <dbReference type="Pfam" id="PF02931"/>
    </source>
</evidence>
<dbReference type="AlphaFoldDB" id="A0A210PXX3"/>
<dbReference type="InterPro" id="IPR006202">
    <property type="entry name" value="Neur_chan_lig-bd"/>
</dbReference>
<keyword evidence="11" id="KW-0869">Chloride channel</keyword>
<proteinExistence type="inferred from homology"/>
<keyword evidence="8 18" id="KW-0472">Membrane</keyword>
<dbReference type="Pfam" id="PF02931">
    <property type="entry name" value="Neur_chan_LBD"/>
    <property type="match status" value="1"/>
</dbReference>
<dbReference type="Proteomes" id="UP000242188">
    <property type="component" value="Unassembled WGS sequence"/>
</dbReference>
<evidence type="ECO:0000256" key="17">
    <source>
        <dbReference type="ARBA" id="ARBA00034104"/>
    </source>
</evidence>
<evidence type="ECO:0000256" key="10">
    <source>
        <dbReference type="ARBA" id="ARBA00023170"/>
    </source>
</evidence>